<dbReference type="InterPro" id="IPR051310">
    <property type="entry name" value="MCP_chemotaxis"/>
</dbReference>
<evidence type="ECO:0000256" key="2">
    <source>
        <dbReference type="ARBA" id="ARBA00029447"/>
    </source>
</evidence>
<dbReference type="InterPro" id="IPR004089">
    <property type="entry name" value="MCPsignal_dom"/>
</dbReference>
<dbReference type="SMART" id="SM00304">
    <property type="entry name" value="HAMP"/>
    <property type="match status" value="1"/>
</dbReference>
<dbReference type="PROSITE" id="PS50111">
    <property type="entry name" value="CHEMOTAXIS_TRANSDUC_2"/>
    <property type="match status" value="1"/>
</dbReference>
<dbReference type="InterPro" id="IPR003660">
    <property type="entry name" value="HAMP_dom"/>
</dbReference>
<evidence type="ECO:0000313" key="9">
    <source>
        <dbReference type="EMBL" id="MCS0607072.1"/>
    </source>
</evidence>
<evidence type="ECO:0000256" key="5">
    <source>
        <dbReference type="SAM" id="MobiDB-lite"/>
    </source>
</evidence>
<dbReference type="InterPro" id="IPR004090">
    <property type="entry name" value="Chemotax_Me-accpt_rcpt"/>
</dbReference>
<evidence type="ECO:0000256" key="4">
    <source>
        <dbReference type="SAM" id="Coils"/>
    </source>
</evidence>
<keyword evidence="6" id="KW-0472">Membrane</keyword>
<feature type="transmembrane region" description="Helical" evidence="6">
    <location>
        <begin position="192"/>
        <end position="213"/>
    </location>
</feature>
<keyword evidence="3" id="KW-0807">Transducer</keyword>
<dbReference type="CDD" id="cd06225">
    <property type="entry name" value="HAMP"/>
    <property type="match status" value="1"/>
</dbReference>
<keyword evidence="6" id="KW-1133">Transmembrane helix</keyword>
<dbReference type="Gene3D" id="1.10.287.950">
    <property type="entry name" value="Methyl-accepting chemotaxis protein"/>
    <property type="match status" value="1"/>
</dbReference>
<dbReference type="PANTHER" id="PTHR43531:SF14">
    <property type="entry name" value="METHYL-ACCEPTING CHEMOTAXIS PROTEIN I-RELATED"/>
    <property type="match status" value="1"/>
</dbReference>
<dbReference type="SUPFAM" id="SSF58104">
    <property type="entry name" value="Methyl-accepting chemotaxis protein (MCP) signaling domain"/>
    <property type="match status" value="1"/>
</dbReference>
<feature type="coiled-coil region" evidence="4">
    <location>
        <begin position="471"/>
        <end position="498"/>
    </location>
</feature>
<feature type="region of interest" description="Disordered" evidence="5">
    <location>
        <begin position="530"/>
        <end position="568"/>
    </location>
</feature>
<organism evidence="9 10">
    <name type="scientific">Massilia solisilvae</name>
    <dbReference type="NCBI Taxonomy" id="1811225"/>
    <lineage>
        <taxon>Bacteria</taxon>
        <taxon>Pseudomonadati</taxon>
        <taxon>Pseudomonadota</taxon>
        <taxon>Betaproteobacteria</taxon>
        <taxon>Burkholderiales</taxon>
        <taxon>Oxalobacteraceae</taxon>
        <taxon>Telluria group</taxon>
        <taxon>Massilia</taxon>
    </lineage>
</organism>
<sequence>MRQYFQNLRIGTRLALGFALILGLSIVSTTYALLNARSSVASMRQMMADPIVTERLAADMKTLIMSGVWRTAMVAGSTDTNLGVTFAKAIAEGTREGSAVMKKIQSRLVTDEEKAAFASLNETRNKYQAAKNAVIEAKKAGQLEEADRLYKEVFTPATDAYKAGVEEMLKLERRISDDMADRIETATERDTMLCVLLGALMLAFGAVCAFLLARSITRPLASAVKVSQAVASGDLTTVFTAQPKDEVGDLMRALQQMNDGLAKLVGEVQAGTHAIAGASGEIASGNLDLSARTEQQASALEETASSMEELTTTVRHNADNAGQANQLAQAASTVAGRGGEIVGKVVDTMGSIDASSRKIVDIIGVIDGIAFQTNILALNAAVEAARAGEQGRGFAVVASEVRNLAQRSAAAAKEIKTLIGDSVEQVNQGTELVQRAGATIKEVVDSVARVTDIMAEITAASREQSAGIDQVNEAITHMDRATQENAALVEEAAAAAASMQEQSARLAAAASRFRLGAGHSVPVPATPRAVARTAPAPKRIAQKATPVQRPARRREPELESAGGNWEQF</sequence>
<dbReference type="CDD" id="cd11386">
    <property type="entry name" value="MCP_signal"/>
    <property type="match status" value="1"/>
</dbReference>
<evidence type="ECO:0000313" key="10">
    <source>
        <dbReference type="Proteomes" id="UP001205861"/>
    </source>
</evidence>
<keyword evidence="6" id="KW-0812">Transmembrane</keyword>
<dbReference type="PANTHER" id="PTHR43531">
    <property type="entry name" value="PROTEIN ICFG"/>
    <property type="match status" value="1"/>
</dbReference>
<dbReference type="PROSITE" id="PS50885">
    <property type="entry name" value="HAMP"/>
    <property type="match status" value="1"/>
</dbReference>
<reference evidence="9 10" key="1">
    <citation type="submission" date="2022-08" db="EMBL/GenBank/DDBJ databases">
        <title>Reclassification of Massilia species as members of the genera Telluria, Duganella, Pseudoduganella, Mokoshia gen. nov. and Zemynaea gen. nov. using orthogonal and non-orthogonal genome-based approaches.</title>
        <authorList>
            <person name="Bowman J.P."/>
        </authorList>
    </citation>
    <scope>NUCLEOTIDE SEQUENCE [LARGE SCALE GENOMIC DNA]</scope>
    <source>
        <strain evidence="9 10">JCM 31607</strain>
    </source>
</reference>
<dbReference type="Pfam" id="PF00015">
    <property type="entry name" value="MCPsignal"/>
    <property type="match status" value="1"/>
</dbReference>
<comment type="caution">
    <text evidence="9">The sequence shown here is derived from an EMBL/GenBank/DDBJ whole genome shotgun (WGS) entry which is preliminary data.</text>
</comment>
<dbReference type="PRINTS" id="PR00260">
    <property type="entry name" value="CHEMTRNSDUCR"/>
</dbReference>
<gene>
    <name evidence="9" type="ORF">NX773_02695</name>
</gene>
<evidence type="ECO:0000256" key="1">
    <source>
        <dbReference type="ARBA" id="ARBA00022481"/>
    </source>
</evidence>
<dbReference type="InterPro" id="IPR024478">
    <property type="entry name" value="HlyB_4HB_MCP"/>
</dbReference>
<dbReference type="SMART" id="SM00283">
    <property type="entry name" value="MA"/>
    <property type="match status" value="1"/>
</dbReference>
<feature type="transmembrane region" description="Helical" evidence="6">
    <location>
        <begin position="14"/>
        <end position="34"/>
    </location>
</feature>
<evidence type="ECO:0000256" key="6">
    <source>
        <dbReference type="SAM" id="Phobius"/>
    </source>
</evidence>
<proteinExistence type="inferred from homology"/>
<dbReference type="CDD" id="cd19411">
    <property type="entry name" value="MCP2201-like_sensor"/>
    <property type="match status" value="1"/>
</dbReference>
<dbReference type="Pfam" id="PF12729">
    <property type="entry name" value="4HB_MCP_1"/>
    <property type="match status" value="1"/>
</dbReference>
<keyword evidence="1" id="KW-0488">Methylation</keyword>
<dbReference type="InterPro" id="IPR047347">
    <property type="entry name" value="YvaQ-like_sensor"/>
</dbReference>
<feature type="domain" description="Methyl-accepting transducer" evidence="7">
    <location>
        <begin position="271"/>
        <end position="500"/>
    </location>
</feature>
<dbReference type="Proteomes" id="UP001205861">
    <property type="component" value="Unassembled WGS sequence"/>
</dbReference>
<feature type="domain" description="HAMP" evidence="8">
    <location>
        <begin position="214"/>
        <end position="266"/>
    </location>
</feature>
<dbReference type="RefSeq" id="WP_258854843.1">
    <property type="nucleotide sequence ID" value="NZ_JANUGV010000001.1"/>
</dbReference>
<evidence type="ECO:0000259" key="8">
    <source>
        <dbReference type="PROSITE" id="PS50885"/>
    </source>
</evidence>
<dbReference type="Pfam" id="PF00672">
    <property type="entry name" value="HAMP"/>
    <property type="match status" value="1"/>
</dbReference>
<keyword evidence="10" id="KW-1185">Reference proteome</keyword>
<dbReference type="EMBL" id="JANUGV010000001">
    <property type="protein sequence ID" value="MCS0607072.1"/>
    <property type="molecule type" value="Genomic_DNA"/>
</dbReference>
<name>A0ABT2BF94_9BURK</name>
<comment type="similarity">
    <text evidence="2">Belongs to the methyl-accepting chemotaxis (MCP) protein family.</text>
</comment>
<evidence type="ECO:0000259" key="7">
    <source>
        <dbReference type="PROSITE" id="PS50111"/>
    </source>
</evidence>
<protein>
    <submittedName>
        <fullName evidence="9">Methyl-accepting chemotaxis protein</fullName>
    </submittedName>
</protein>
<evidence type="ECO:0000256" key="3">
    <source>
        <dbReference type="PROSITE-ProRule" id="PRU00284"/>
    </source>
</evidence>
<accession>A0ABT2BF94</accession>
<keyword evidence="4" id="KW-0175">Coiled coil</keyword>